<keyword evidence="4 6" id="KW-1133">Transmembrane helix</keyword>
<evidence type="ECO:0000256" key="2">
    <source>
        <dbReference type="ARBA" id="ARBA00022475"/>
    </source>
</evidence>
<dbReference type="InterPro" id="IPR043428">
    <property type="entry name" value="LivM-like"/>
</dbReference>
<keyword evidence="8" id="KW-1185">Reference proteome</keyword>
<organism evidence="7 8">
    <name type="scientific">Falsiroseomonas selenitidurans</name>
    <dbReference type="NCBI Taxonomy" id="2716335"/>
    <lineage>
        <taxon>Bacteria</taxon>
        <taxon>Pseudomonadati</taxon>
        <taxon>Pseudomonadota</taxon>
        <taxon>Alphaproteobacteria</taxon>
        <taxon>Acetobacterales</taxon>
        <taxon>Roseomonadaceae</taxon>
        <taxon>Falsiroseomonas</taxon>
    </lineage>
</organism>
<comment type="caution">
    <text evidence="7">The sequence shown here is derived from an EMBL/GenBank/DDBJ whole genome shotgun (WGS) entry which is preliminary data.</text>
</comment>
<feature type="transmembrane region" description="Helical" evidence="6">
    <location>
        <begin position="176"/>
        <end position="195"/>
    </location>
</feature>
<feature type="transmembrane region" description="Helical" evidence="6">
    <location>
        <begin position="53"/>
        <end position="81"/>
    </location>
</feature>
<evidence type="ECO:0000313" key="7">
    <source>
        <dbReference type="EMBL" id="NKC29242.1"/>
    </source>
</evidence>
<evidence type="ECO:0000256" key="5">
    <source>
        <dbReference type="ARBA" id="ARBA00023136"/>
    </source>
</evidence>
<comment type="subcellular location">
    <subcellularLocation>
        <location evidence="1">Cell membrane</location>
        <topology evidence="1">Multi-pass membrane protein</topology>
    </subcellularLocation>
</comment>
<dbReference type="Proteomes" id="UP000787635">
    <property type="component" value="Unassembled WGS sequence"/>
</dbReference>
<dbReference type="PANTHER" id="PTHR30482:SF17">
    <property type="entry name" value="ABC TRANSPORTER ATP-BINDING PROTEIN"/>
    <property type="match status" value="1"/>
</dbReference>
<accession>A0ABX1E135</accession>
<name>A0ABX1E135_9PROT</name>
<dbReference type="Pfam" id="PF02653">
    <property type="entry name" value="BPD_transp_2"/>
    <property type="match status" value="1"/>
</dbReference>
<dbReference type="EMBL" id="JAAVNE010000001">
    <property type="protein sequence ID" value="NKC29242.1"/>
    <property type="molecule type" value="Genomic_DNA"/>
</dbReference>
<feature type="transmembrane region" description="Helical" evidence="6">
    <location>
        <begin position="225"/>
        <end position="250"/>
    </location>
</feature>
<reference evidence="7 8" key="1">
    <citation type="submission" date="2020-03" db="EMBL/GenBank/DDBJ databases">
        <title>Roseomonas selenitidurans sp. nov. isolated from urban soil.</title>
        <authorList>
            <person name="Liu H."/>
        </authorList>
    </citation>
    <scope>NUCLEOTIDE SEQUENCE [LARGE SCALE GENOMIC DNA]</scope>
    <source>
        <strain evidence="7 8">BU-1</strain>
    </source>
</reference>
<dbReference type="PANTHER" id="PTHR30482">
    <property type="entry name" value="HIGH-AFFINITY BRANCHED-CHAIN AMINO ACID TRANSPORT SYSTEM PERMEASE"/>
    <property type="match status" value="1"/>
</dbReference>
<protein>
    <submittedName>
        <fullName evidence="7">Branched-chain amino acid ABC transporter permease</fullName>
    </submittedName>
</protein>
<evidence type="ECO:0000313" key="8">
    <source>
        <dbReference type="Proteomes" id="UP000787635"/>
    </source>
</evidence>
<dbReference type="CDD" id="cd06581">
    <property type="entry name" value="TM_PBP1_LivM_like"/>
    <property type="match status" value="1"/>
</dbReference>
<evidence type="ECO:0000256" key="6">
    <source>
        <dbReference type="SAM" id="Phobius"/>
    </source>
</evidence>
<feature type="transmembrane region" description="Helical" evidence="6">
    <location>
        <begin position="28"/>
        <end position="46"/>
    </location>
</feature>
<proteinExistence type="predicted"/>
<sequence>MADTAISVAAPDAVHEEAGLFGFTRAQALAFGVLVAFVLVSPFFLYPVFLMKVLCFALFACAFNLLIGYVGLLSFGHAAFFGMGGYIAGHTAKVWGLTPEIAIIGGGAVGAVLGLGIGWLAIRRSGIYFAMITLAMAQMVYFFCLQAPFTGGEDGIQQIPRGRLFGLIPLDTDFTLYWLVAAIFLGGFLLVHRVVHSPFGQVMKAVRENEPRATSLGYRTDDYKLLAFVLSAGLAGVAGGTKAMVFGIATLTDVHWNMSGEVVLMTLVGGLGTVFGPVVGAAVIVTMQNYLAEFGAWVTVIQGVIFVACVLAFRRGVVGEIGNLLKVRL</sequence>
<keyword evidence="3 6" id="KW-0812">Transmembrane</keyword>
<evidence type="ECO:0000256" key="1">
    <source>
        <dbReference type="ARBA" id="ARBA00004651"/>
    </source>
</evidence>
<feature type="transmembrane region" description="Helical" evidence="6">
    <location>
        <begin position="127"/>
        <end position="149"/>
    </location>
</feature>
<keyword evidence="5 6" id="KW-0472">Membrane</keyword>
<dbReference type="InterPro" id="IPR001851">
    <property type="entry name" value="ABC_transp_permease"/>
</dbReference>
<dbReference type="RefSeq" id="WP_168026875.1">
    <property type="nucleotide sequence ID" value="NZ_JAAVNE010000001.1"/>
</dbReference>
<evidence type="ECO:0000256" key="4">
    <source>
        <dbReference type="ARBA" id="ARBA00022989"/>
    </source>
</evidence>
<feature type="transmembrane region" description="Helical" evidence="6">
    <location>
        <begin position="294"/>
        <end position="313"/>
    </location>
</feature>
<feature type="transmembrane region" description="Helical" evidence="6">
    <location>
        <begin position="262"/>
        <end position="287"/>
    </location>
</feature>
<gene>
    <name evidence="7" type="ORF">HEQ75_00090</name>
</gene>
<evidence type="ECO:0000256" key="3">
    <source>
        <dbReference type="ARBA" id="ARBA00022692"/>
    </source>
</evidence>
<keyword evidence="2" id="KW-1003">Cell membrane</keyword>
<feature type="transmembrane region" description="Helical" evidence="6">
    <location>
        <begin position="101"/>
        <end position="120"/>
    </location>
</feature>